<keyword evidence="1" id="KW-0472">Membrane</keyword>
<protein>
    <submittedName>
        <fullName evidence="2">Uncharacterized protein</fullName>
    </submittedName>
</protein>
<dbReference type="AlphaFoldDB" id="A0A165ZKM8"/>
<evidence type="ECO:0000256" key="1">
    <source>
        <dbReference type="SAM" id="Phobius"/>
    </source>
</evidence>
<dbReference type="InParanoid" id="A0A165ZKM8"/>
<dbReference type="Proteomes" id="UP000077266">
    <property type="component" value="Unassembled WGS sequence"/>
</dbReference>
<feature type="transmembrane region" description="Helical" evidence="1">
    <location>
        <begin position="27"/>
        <end position="48"/>
    </location>
</feature>
<feature type="transmembrane region" description="Helical" evidence="1">
    <location>
        <begin position="187"/>
        <end position="206"/>
    </location>
</feature>
<accession>A0A165ZKM8</accession>
<keyword evidence="1" id="KW-1133">Transmembrane helix</keyword>
<proteinExistence type="predicted"/>
<keyword evidence="1" id="KW-0812">Transmembrane</keyword>
<feature type="transmembrane region" description="Helical" evidence="1">
    <location>
        <begin position="60"/>
        <end position="79"/>
    </location>
</feature>
<sequence length="220" mass="23630">MSPNPSTFNATSLELELHVWHVQVEQGLFFCLVVFGGLVLLPLVLLTFVFAKQGSRNSPLINFLAGLSIFSFGTVWLPLTGHLQTPVPPRNICLAQLGIAYPGFIIASVAAVMLVLQLLLTLPGSTRPIPGAVNVAIAASPVGSAVVYTIIQTSIAAKKADMLVLTRGHLACSFDEGSPLFFRKGPLVIPAIALVIAIVVSGYMWVRMRATLKRIGAWQW</sequence>
<gene>
    <name evidence="2" type="ORF">EXIGLDRAFT_754309</name>
</gene>
<organism evidence="2 3">
    <name type="scientific">Exidia glandulosa HHB12029</name>
    <dbReference type="NCBI Taxonomy" id="1314781"/>
    <lineage>
        <taxon>Eukaryota</taxon>
        <taxon>Fungi</taxon>
        <taxon>Dikarya</taxon>
        <taxon>Basidiomycota</taxon>
        <taxon>Agaricomycotina</taxon>
        <taxon>Agaricomycetes</taxon>
        <taxon>Auriculariales</taxon>
        <taxon>Exidiaceae</taxon>
        <taxon>Exidia</taxon>
    </lineage>
</organism>
<evidence type="ECO:0000313" key="2">
    <source>
        <dbReference type="EMBL" id="KZV83589.1"/>
    </source>
</evidence>
<keyword evidence="3" id="KW-1185">Reference proteome</keyword>
<name>A0A165ZKM8_EXIGL</name>
<feature type="non-terminal residue" evidence="2">
    <location>
        <position position="220"/>
    </location>
</feature>
<feature type="transmembrane region" description="Helical" evidence="1">
    <location>
        <begin position="99"/>
        <end position="120"/>
    </location>
</feature>
<reference evidence="2 3" key="1">
    <citation type="journal article" date="2016" name="Mol. Biol. Evol.">
        <title>Comparative Genomics of Early-Diverging Mushroom-Forming Fungi Provides Insights into the Origins of Lignocellulose Decay Capabilities.</title>
        <authorList>
            <person name="Nagy L.G."/>
            <person name="Riley R."/>
            <person name="Tritt A."/>
            <person name="Adam C."/>
            <person name="Daum C."/>
            <person name="Floudas D."/>
            <person name="Sun H."/>
            <person name="Yadav J.S."/>
            <person name="Pangilinan J."/>
            <person name="Larsson K.H."/>
            <person name="Matsuura K."/>
            <person name="Barry K."/>
            <person name="Labutti K."/>
            <person name="Kuo R."/>
            <person name="Ohm R.A."/>
            <person name="Bhattacharya S.S."/>
            <person name="Shirouzu T."/>
            <person name="Yoshinaga Y."/>
            <person name="Martin F.M."/>
            <person name="Grigoriev I.V."/>
            <person name="Hibbett D.S."/>
        </authorList>
    </citation>
    <scope>NUCLEOTIDE SEQUENCE [LARGE SCALE GENOMIC DNA]</scope>
    <source>
        <strain evidence="2 3">HHB12029</strain>
    </source>
</reference>
<feature type="transmembrane region" description="Helical" evidence="1">
    <location>
        <begin position="132"/>
        <end position="151"/>
    </location>
</feature>
<evidence type="ECO:0000313" key="3">
    <source>
        <dbReference type="Proteomes" id="UP000077266"/>
    </source>
</evidence>
<dbReference type="EMBL" id="KV426264">
    <property type="protein sequence ID" value="KZV83589.1"/>
    <property type="molecule type" value="Genomic_DNA"/>
</dbReference>